<evidence type="ECO:0000256" key="4">
    <source>
        <dbReference type="ARBA" id="ARBA00023136"/>
    </source>
</evidence>
<evidence type="ECO:0000256" key="6">
    <source>
        <dbReference type="SAM" id="Phobius"/>
    </source>
</evidence>
<feature type="domain" description="Major facilitator superfamily (MFS) profile" evidence="7">
    <location>
        <begin position="163"/>
        <end position="567"/>
    </location>
</feature>
<evidence type="ECO:0000256" key="2">
    <source>
        <dbReference type="ARBA" id="ARBA00022692"/>
    </source>
</evidence>
<protein>
    <submittedName>
        <fullName evidence="8">Solute carrier family 22 member 5</fullName>
    </submittedName>
</protein>
<evidence type="ECO:0000256" key="5">
    <source>
        <dbReference type="SAM" id="MobiDB-lite"/>
    </source>
</evidence>
<evidence type="ECO:0000259" key="7">
    <source>
        <dbReference type="PROSITE" id="PS50850"/>
    </source>
</evidence>
<dbReference type="PROSITE" id="PS00216">
    <property type="entry name" value="SUGAR_TRANSPORT_1"/>
    <property type="match status" value="1"/>
</dbReference>
<dbReference type="STRING" id="48709.A0A1D2NDV5"/>
<evidence type="ECO:0000313" key="9">
    <source>
        <dbReference type="Proteomes" id="UP000094527"/>
    </source>
</evidence>
<organism evidence="8 9">
    <name type="scientific">Orchesella cincta</name>
    <name type="common">Springtail</name>
    <name type="synonym">Podura cincta</name>
    <dbReference type="NCBI Taxonomy" id="48709"/>
    <lineage>
        <taxon>Eukaryota</taxon>
        <taxon>Metazoa</taxon>
        <taxon>Ecdysozoa</taxon>
        <taxon>Arthropoda</taxon>
        <taxon>Hexapoda</taxon>
        <taxon>Collembola</taxon>
        <taxon>Entomobryomorpha</taxon>
        <taxon>Entomobryoidea</taxon>
        <taxon>Orchesellidae</taxon>
        <taxon>Orchesellinae</taxon>
        <taxon>Orchesella</taxon>
    </lineage>
</organism>
<proteinExistence type="predicted"/>
<comment type="caution">
    <text evidence="8">The sequence shown here is derived from an EMBL/GenBank/DDBJ whole genome shotgun (WGS) entry which is preliminary data.</text>
</comment>
<dbReference type="OMA" id="FASELMP"/>
<sequence>ELQMEEKSSPGQLASDSKAFNEPVTAAFEVTNKNIELEPENVSGKNVPTLETGVEEKSSSVMPLSLNDTREGGQSSVQEMPNAKLVFEDILYIVGGSGFWQLKILLLASFSGCCTGIHHLIHTFIGDVPAHWCRIPTAPLYTYNEMKEMVIPKDDEHSSCFHYSYEVNVTGFVDVNRNVSLPCSDFDFNQSVMHSSIPTEFELVCDGTSLAPAIQSLYMLGIMVGSPTLGALADQLGRKKTILLSSVIFLVAGFLISLAPNVWTILVLRFILGLGAPGIYATSYVLAIEVVANEWRSKAGSYFNIPFAFGYVSIPLVGYYVREWRQLQFILCIPSIILLATWYYLPESPRWLISKGKMEEAEKVLREIAKMNGMIANIPSNFKSLLQLVHDGEQCHDTPEDSKNCLQRVWNFFDRYLQVFRSPTISLRLYLAINAGMEIPAYFLIPLLIDYGGRKPIFIGLLLTCGMCLITGGVLKQGDFLLVMVYMGKFASCIVYALIYLFASELMPTSIRTYAIGMASMVGRLGSTCAPVIVDVLGGEHSLSCYVFGSLVTVGGLLSFMLPETLDKRLPATMDDIEV</sequence>
<dbReference type="InterPro" id="IPR020846">
    <property type="entry name" value="MFS_dom"/>
</dbReference>
<evidence type="ECO:0000313" key="8">
    <source>
        <dbReference type="EMBL" id="ODN03146.1"/>
    </source>
</evidence>
<reference evidence="8 9" key="1">
    <citation type="journal article" date="2016" name="Genome Biol. Evol.">
        <title>Gene Family Evolution Reflects Adaptation to Soil Environmental Stressors in the Genome of the Collembolan Orchesella cincta.</title>
        <authorList>
            <person name="Faddeeva-Vakhrusheva A."/>
            <person name="Derks M.F."/>
            <person name="Anvar S.Y."/>
            <person name="Agamennone V."/>
            <person name="Suring W."/>
            <person name="Smit S."/>
            <person name="van Straalen N.M."/>
            <person name="Roelofs D."/>
        </authorList>
    </citation>
    <scope>NUCLEOTIDE SEQUENCE [LARGE SCALE GENOMIC DNA]</scope>
    <source>
        <tissue evidence="8">Mixed pool</tissue>
    </source>
</reference>
<dbReference type="OrthoDB" id="2544694at2759"/>
<feature type="transmembrane region" description="Helical" evidence="6">
    <location>
        <begin position="480"/>
        <end position="502"/>
    </location>
</feature>
<dbReference type="SUPFAM" id="SSF103473">
    <property type="entry name" value="MFS general substrate transporter"/>
    <property type="match status" value="1"/>
</dbReference>
<dbReference type="PROSITE" id="PS50850">
    <property type="entry name" value="MFS"/>
    <property type="match status" value="1"/>
</dbReference>
<name>A0A1D2NDV5_ORCCI</name>
<dbReference type="InterPro" id="IPR036259">
    <property type="entry name" value="MFS_trans_sf"/>
</dbReference>
<feature type="transmembrane region" description="Helical" evidence="6">
    <location>
        <begin position="299"/>
        <end position="321"/>
    </location>
</feature>
<keyword evidence="9" id="KW-1185">Reference proteome</keyword>
<dbReference type="Proteomes" id="UP000094527">
    <property type="component" value="Unassembled WGS sequence"/>
</dbReference>
<feature type="region of interest" description="Disordered" evidence="5">
    <location>
        <begin position="1"/>
        <end position="20"/>
    </location>
</feature>
<dbReference type="GO" id="GO:0016020">
    <property type="term" value="C:membrane"/>
    <property type="evidence" value="ECO:0007669"/>
    <property type="project" value="UniProtKB-SubCell"/>
</dbReference>
<feature type="transmembrane region" description="Helical" evidence="6">
    <location>
        <begin position="457"/>
        <end position="475"/>
    </location>
</feature>
<feature type="transmembrane region" description="Helical" evidence="6">
    <location>
        <begin position="265"/>
        <end position="287"/>
    </location>
</feature>
<dbReference type="Gene3D" id="1.20.1250.20">
    <property type="entry name" value="MFS general substrate transporter like domains"/>
    <property type="match status" value="1"/>
</dbReference>
<dbReference type="EMBL" id="LJIJ01000086">
    <property type="protein sequence ID" value="ODN03146.1"/>
    <property type="molecule type" value="Genomic_DNA"/>
</dbReference>
<keyword evidence="2 6" id="KW-0812">Transmembrane</keyword>
<feature type="non-terminal residue" evidence="8">
    <location>
        <position position="1"/>
    </location>
</feature>
<evidence type="ECO:0000256" key="3">
    <source>
        <dbReference type="ARBA" id="ARBA00022989"/>
    </source>
</evidence>
<dbReference type="InterPro" id="IPR005828">
    <property type="entry name" value="MFS_sugar_transport-like"/>
</dbReference>
<dbReference type="AlphaFoldDB" id="A0A1D2NDV5"/>
<gene>
    <name evidence="8" type="ORF">Ocin01_03565</name>
</gene>
<dbReference type="PANTHER" id="PTHR24064">
    <property type="entry name" value="SOLUTE CARRIER FAMILY 22 MEMBER"/>
    <property type="match status" value="1"/>
</dbReference>
<keyword evidence="3 6" id="KW-1133">Transmembrane helix</keyword>
<dbReference type="CDD" id="cd17317">
    <property type="entry name" value="MFS_SLC22"/>
    <property type="match status" value="1"/>
</dbReference>
<dbReference type="GO" id="GO:0022857">
    <property type="term" value="F:transmembrane transporter activity"/>
    <property type="evidence" value="ECO:0007669"/>
    <property type="project" value="InterPro"/>
</dbReference>
<keyword evidence="4 6" id="KW-0472">Membrane</keyword>
<evidence type="ECO:0000256" key="1">
    <source>
        <dbReference type="ARBA" id="ARBA00004141"/>
    </source>
</evidence>
<feature type="transmembrane region" description="Helical" evidence="6">
    <location>
        <begin position="327"/>
        <end position="345"/>
    </location>
</feature>
<feature type="transmembrane region" description="Helical" evidence="6">
    <location>
        <begin position="241"/>
        <end position="259"/>
    </location>
</feature>
<accession>A0A1D2NDV5</accession>
<dbReference type="InterPro" id="IPR005829">
    <property type="entry name" value="Sugar_transporter_CS"/>
</dbReference>
<dbReference type="Pfam" id="PF00083">
    <property type="entry name" value="Sugar_tr"/>
    <property type="match status" value="1"/>
</dbReference>
<comment type="subcellular location">
    <subcellularLocation>
        <location evidence="1">Membrane</location>
        <topology evidence="1">Multi-pass membrane protein</topology>
    </subcellularLocation>
</comment>
<feature type="transmembrane region" description="Helical" evidence="6">
    <location>
        <begin position="425"/>
        <end position="445"/>
    </location>
</feature>